<sequence length="80" mass="9009">MADLLIRNIDPGLKERLRQRAEAHRRSLSDEVKALLGQQLAPADERKGLGTRIHELFAPLGGVDLELPEDQFPEAPPRFE</sequence>
<feature type="domain" description="Antitoxin FitA-like ribbon-helix-helix" evidence="1">
    <location>
        <begin position="2"/>
        <end position="38"/>
    </location>
</feature>
<name>A0ABT3H822_9HYPH</name>
<evidence type="ECO:0000259" key="1">
    <source>
        <dbReference type="Pfam" id="PF22513"/>
    </source>
</evidence>
<dbReference type="RefSeq" id="WP_264600196.1">
    <property type="nucleotide sequence ID" value="NZ_JAOQNS010000002.1"/>
</dbReference>
<keyword evidence="3" id="KW-1185">Reference proteome</keyword>
<dbReference type="EMBL" id="JAOQNS010000002">
    <property type="protein sequence ID" value="MCW2306529.1"/>
    <property type="molecule type" value="Genomic_DNA"/>
</dbReference>
<reference evidence="3" key="1">
    <citation type="submission" date="2023-07" db="EMBL/GenBank/DDBJ databases">
        <title>Genome sequencing of Purple Non-Sulfur Bacteria from various extreme environments.</title>
        <authorList>
            <person name="Mayer M."/>
        </authorList>
    </citation>
    <scope>NUCLEOTIDE SEQUENCE [LARGE SCALE GENOMIC DNA]</scope>
    <source>
        <strain evidence="3">DSM 17935</strain>
    </source>
</reference>
<gene>
    <name evidence="2" type="ORF">M2319_000848</name>
</gene>
<proteinExistence type="predicted"/>
<protein>
    <submittedName>
        <fullName evidence="2">Plasmid stability protein</fullName>
    </submittedName>
</protein>
<accession>A0ABT3H822</accession>
<dbReference type="Proteomes" id="UP001209755">
    <property type="component" value="Unassembled WGS sequence"/>
</dbReference>
<evidence type="ECO:0000313" key="2">
    <source>
        <dbReference type="EMBL" id="MCW2306529.1"/>
    </source>
</evidence>
<dbReference type="InterPro" id="IPR013321">
    <property type="entry name" value="Arc_rbn_hlx_hlx"/>
</dbReference>
<evidence type="ECO:0000313" key="3">
    <source>
        <dbReference type="Proteomes" id="UP001209755"/>
    </source>
</evidence>
<dbReference type="InterPro" id="IPR053853">
    <property type="entry name" value="FitA-like_RHH"/>
</dbReference>
<dbReference type="SUPFAM" id="SSF47598">
    <property type="entry name" value="Ribbon-helix-helix"/>
    <property type="match status" value="1"/>
</dbReference>
<dbReference type="InterPro" id="IPR010985">
    <property type="entry name" value="Ribbon_hlx_hlx"/>
</dbReference>
<organism evidence="2 3">
    <name type="scientific">Rhodobium gokarnense</name>
    <dbReference type="NCBI Taxonomy" id="364296"/>
    <lineage>
        <taxon>Bacteria</taxon>
        <taxon>Pseudomonadati</taxon>
        <taxon>Pseudomonadota</taxon>
        <taxon>Alphaproteobacteria</taxon>
        <taxon>Hyphomicrobiales</taxon>
        <taxon>Rhodobiaceae</taxon>
        <taxon>Rhodobium</taxon>
    </lineage>
</organism>
<dbReference type="Pfam" id="PF22513">
    <property type="entry name" value="FitA-like_RHH"/>
    <property type="match status" value="1"/>
</dbReference>
<dbReference type="Gene3D" id="1.10.1220.10">
    <property type="entry name" value="Met repressor-like"/>
    <property type="match status" value="1"/>
</dbReference>
<comment type="caution">
    <text evidence="2">The sequence shown here is derived from an EMBL/GenBank/DDBJ whole genome shotgun (WGS) entry which is preliminary data.</text>
</comment>